<feature type="compositionally biased region" description="Low complexity" evidence="1">
    <location>
        <begin position="153"/>
        <end position="168"/>
    </location>
</feature>
<feature type="compositionally biased region" description="Low complexity" evidence="1">
    <location>
        <begin position="230"/>
        <end position="241"/>
    </location>
</feature>
<reference evidence="3" key="1">
    <citation type="submission" date="2016-07" db="EMBL/GenBank/DDBJ databases">
        <title>Sequence Frankia sp. strain CcI1.17.</title>
        <authorList>
            <person name="Ghodhbane-Gtari F."/>
            <person name="Swanson E."/>
            <person name="Gueddou A."/>
            <person name="Morris K."/>
            <person name="Hezbri K."/>
            <person name="Ktari A."/>
            <person name="Nouioui I."/>
            <person name="Abebe-Akele F."/>
            <person name="Simpson S."/>
            <person name="Thomas K."/>
            <person name="Gtari M."/>
            <person name="Tisa L.S."/>
            <person name="Hurst S."/>
        </authorList>
    </citation>
    <scope>NUCLEOTIDE SEQUENCE [LARGE SCALE GENOMIC DNA]</scope>
    <source>
        <strain evidence="3">Cc1.17</strain>
    </source>
</reference>
<evidence type="ECO:0000313" key="3">
    <source>
        <dbReference type="Proteomes" id="UP000179627"/>
    </source>
</evidence>
<dbReference type="AlphaFoldDB" id="A0A1S1QIL2"/>
<comment type="caution">
    <text evidence="2">The sequence shown here is derived from an EMBL/GenBank/DDBJ whole genome shotgun (WGS) entry which is preliminary data.</text>
</comment>
<dbReference type="EMBL" id="MBLM01000140">
    <property type="protein sequence ID" value="OHV32134.1"/>
    <property type="molecule type" value="Genomic_DNA"/>
</dbReference>
<evidence type="ECO:0000256" key="1">
    <source>
        <dbReference type="SAM" id="MobiDB-lite"/>
    </source>
</evidence>
<feature type="region of interest" description="Disordered" evidence="1">
    <location>
        <begin position="200"/>
        <end position="255"/>
    </location>
</feature>
<gene>
    <name evidence="2" type="ORF">CC117_25295</name>
</gene>
<dbReference type="RefSeq" id="WP_071087996.1">
    <property type="nucleotide sequence ID" value="NZ_MBLM01000140.1"/>
</dbReference>
<sequence length="255" mass="27428">MSLLAWAILVVLILGAAFAAVFVVDRSRSSRLRSRFGPEYDRTLQETGDRRGTERRLASIARRRDSLDIRPLTSDRRATLQTEWATLQALFVDEPATATTRADGLVTTVLRERGYPTDDRDETASLLAVDDPAAASRYRSVPGTARPGGTGTGTAAATDAVRAPSAATQTVVDRATPDDTDTLRERFLGLRAIFEALTTSTESTTARSGRPVGSAPAPASADTTDRRTAEPTTDTSTTDTPTTREEATTGRRQRA</sequence>
<name>A0A1S1QIL2_9ACTN</name>
<dbReference type="Proteomes" id="UP000179627">
    <property type="component" value="Unassembled WGS sequence"/>
</dbReference>
<protein>
    <recommendedName>
        <fullName evidence="4">Secreted protein</fullName>
    </recommendedName>
</protein>
<dbReference type="OrthoDB" id="7502542at2"/>
<evidence type="ECO:0000313" key="2">
    <source>
        <dbReference type="EMBL" id="OHV32134.1"/>
    </source>
</evidence>
<organism evidence="2 3">
    <name type="scientific">Parafrankia colletiae</name>
    <dbReference type="NCBI Taxonomy" id="573497"/>
    <lineage>
        <taxon>Bacteria</taxon>
        <taxon>Bacillati</taxon>
        <taxon>Actinomycetota</taxon>
        <taxon>Actinomycetes</taxon>
        <taxon>Frankiales</taxon>
        <taxon>Frankiaceae</taxon>
        <taxon>Parafrankia</taxon>
    </lineage>
</organism>
<keyword evidence="3" id="KW-1185">Reference proteome</keyword>
<proteinExistence type="predicted"/>
<accession>A0A1S1QIL2</accession>
<evidence type="ECO:0008006" key="4">
    <source>
        <dbReference type="Google" id="ProtNLM"/>
    </source>
</evidence>
<feature type="region of interest" description="Disordered" evidence="1">
    <location>
        <begin position="137"/>
        <end position="178"/>
    </location>
</feature>